<dbReference type="OrthoDB" id="10254720at2759"/>
<feature type="domain" description="PX" evidence="9">
    <location>
        <begin position="372"/>
        <end position="482"/>
    </location>
</feature>
<dbReference type="SMART" id="SM00312">
    <property type="entry name" value="PX"/>
    <property type="match status" value="1"/>
</dbReference>
<dbReference type="Pfam" id="PF14604">
    <property type="entry name" value="SH3_9"/>
    <property type="match status" value="1"/>
</dbReference>
<evidence type="ECO:0000256" key="2">
    <source>
        <dbReference type="ARBA" id="ARBA00010883"/>
    </source>
</evidence>
<dbReference type="PANTHER" id="PTHR45827:SF1">
    <property type="entry name" value="SORTING NEXIN"/>
    <property type="match status" value="1"/>
</dbReference>
<dbReference type="GO" id="GO:0005886">
    <property type="term" value="C:plasma membrane"/>
    <property type="evidence" value="ECO:0007669"/>
    <property type="project" value="TreeGrafter"/>
</dbReference>
<keyword evidence="4" id="KW-0472">Membrane</keyword>
<dbReference type="Gene3D" id="2.30.30.40">
    <property type="entry name" value="SH3 Domains"/>
    <property type="match status" value="1"/>
</dbReference>
<evidence type="ECO:0000256" key="4">
    <source>
        <dbReference type="ARBA" id="ARBA00023136"/>
    </source>
</evidence>
<feature type="region of interest" description="Disordered" evidence="7">
    <location>
        <begin position="224"/>
        <end position="286"/>
    </location>
</feature>
<dbReference type="EMBL" id="UYYG01000065">
    <property type="protein sequence ID" value="VDN52542.1"/>
    <property type="molecule type" value="Genomic_DNA"/>
</dbReference>
<sequence>MADFFNRASRHRMSQVRALYAFDAEPNSGELSISVNEILTVIREGVEGGWLEGRNSKGQVGLFPESYVTKITSAPFSEMLFSGKVRKTVEKYTSTKVSFARITVETSDDDNENQKQNLNVIFNNSLNPSTFSRSTVICSSPKSNNDGKVKCRRNVNCSRIVGFNLPPMDDHPSSYLPAYSLPPVNDDDWGIPPALAHKTTQNQPVRTTNENENENATAVALCEDFDDWTEDDEDDKDKINRKIGRSIGSATLGSHTHSRGTSGSRTDVSTDEETTTHSGENRKQINVRKDLVVRNETGATTVSRSRSAGAEMITAKQVATRMKNINRFSNFVKSGMESYLLGTAKMIAKPDEHHEIIMSSSGPEWFPITQSYTCIVDKPKKESKLKGLKSFIAYSVTSSLSGIQVSRRYKHFDWLHEQMSAKYILIPIPPLPEKQVAGRYEEDLIEHRKSILQIWVNKICRHPVLSKSDVWIHFLTCTDEKQWKNGKRKAEKDEYVGGNFLHCVTVPAQPLDSNKVEHQIESFARCLRGLDESVRNIYERISERHKRLAGPYKSNWQKLAAAFAGLGHSFEHDALPR</sequence>
<dbReference type="Pfam" id="PF00787">
    <property type="entry name" value="PX"/>
    <property type="match status" value="1"/>
</dbReference>
<keyword evidence="5" id="KW-0968">Cytoplasmic vesicle</keyword>
<dbReference type="Pfam" id="PF10456">
    <property type="entry name" value="BAR_3_WASP_bdg"/>
    <property type="match status" value="1"/>
</dbReference>
<keyword evidence="3 6" id="KW-0728">SH3 domain</keyword>
<feature type="compositionally biased region" description="Acidic residues" evidence="7">
    <location>
        <begin position="224"/>
        <end position="235"/>
    </location>
</feature>
<evidence type="ECO:0000256" key="3">
    <source>
        <dbReference type="ARBA" id="ARBA00022443"/>
    </source>
</evidence>
<dbReference type="SMART" id="SM00326">
    <property type="entry name" value="SH3"/>
    <property type="match status" value="1"/>
</dbReference>
<gene>
    <name evidence="10" type="ORF">DME_LOCUS2515</name>
</gene>
<comment type="similarity">
    <text evidence="2">Belongs to the sorting nexin family.</text>
</comment>
<organism evidence="11 13">
    <name type="scientific">Dracunculus medinensis</name>
    <name type="common">Guinea worm</name>
    <dbReference type="NCBI Taxonomy" id="318479"/>
    <lineage>
        <taxon>Eukaryota</taxon>
        <taxon>Metazoa</taxon>
        <taxon>Ecdysozoa</taxon>
        <taxon>Nematoda</taxon>
        <taxon>Chromadorea</taxon>
        <taxon>Rhabditida</taxon>
        <taxon>Spirurina</taxon>
        <taxon>Dracunculoidea</taxon>
        <taxon>Dracunculidae</taxon>
        <taxon>Dracunculus</taxon>
    </lineage>
</organism>
<dbReference type="InterPro" id="IPR019497">
    <property type="entry name" value="Sorting_nexin_WASP-bd-dom"/>
</dbReference>
<evidence type="ECO:0000313" key="12">
    <source>
        <dbReference type="Proteomes" id="UP000274756"/>
    </source>
</evidence>
<dbReference type="GO" id="GO:0016197">
    <property type="term" value="P:endosomal transport"/>
    <property type="evidence" value="ECO:0007669"/>
    <property type="project" value="TreeGrafter"/>
</dbReference>
<dbReference type="GO" id="GO:0006897">
    <property type="term" value="P:endocytosis"/>
    <property type="evidence" value="ECO:0007669"/>
    <property type="project" value="TreeGrafter"/>
</dbReference>
<dbReference type="InterPro" id="IPR036871">
    <property type="entry name" value="PX_dom_sf"/>
</dbReference>
<dbReference type="PROSITE" id="PS50195">
    <property type="entry name" value="PX"/>
    <property type="match status" value="1"/>
</dbReference>
<protein>
    <submittedName>
        <fullName evidence="13">Sorting nexin lst-4</fullName>
    </submittedName>
</protein>
<evidence type="ECO:0000313" key="13">
    <source>
        <dbReference type="WBParaSite" id="DME_0000860001-mRNA-1"/>
    </source>
</evidence>
<dbReference type="GO" id="GO:0030659">
    <property type="term" value="C:cytoplasmic vesicle membrane"/>
    <property type="evidence" value="ECO:0007669"/>
    <property type="project" value="UniProtKB-SubCell"/>
</dbReference>
<dbReference type="InterPro" id="IPR036028">
    <property type="entry name" value="SH3-like_dom_sf"/>
</dbReference>
<reference evidence="10 12" key="2">
    <citation type="submission" date="2018-11" db="EMBL/GenBank/DDBJ databases">
        <authorList>
            <consortium name="Pathogen Informatics"/>
        </authorList>
    </citation>
    <scope>NUCLEOTIDE SEQUENCE [LARGE SCALE GENOMIC DNA]</scope>
</reference>
<dbReference type="InterPro" id="IPR001683">
    <property type="entry name" value="PX_dom"/>
</dbReference>
<dbReference type="Gene3D" id="3.30.1520.10">
    <property type="entry name" value="Phox-like domain"/>
    <property type="match status" value="1"/>
</dbReference>
<dbReference type="FunFam" id="3.30.1520.10:FF:000004">
    <property type="entry name" value="Sorting nexin"/>
    <property type="match status" value="1"/>
</dbReference>
<dbReference type="SUPFAM" id="SSF64268">
    <property type="entry name" value="PX domain"/>
    <property type="match status" value="1"/>
</dbReference>
<evidence type="ECO:0000256" key="6">
    <source>
        <dbReference type="PROSITE-ProRule" id="PRU00192"/>
    </source>
</evidence>
<dbReference type="STRING" id="318479.A0A0N4ULD0"/>
<dbReference type="InterPro" id="IPR027267">
    <property type="entry name" value="AH/BAR_dom_sf"/>
</dbReference>
<feature type="domain" description="SH3" evidence="8">
    <location>
        <begin position="11"/>
        <end position="73"/>
    </location>
</feature>
<dbReference type="CDD" id="cd06862">
    <property type="entry name" value="PX_SNX9_18_like"/>
    <property type="match status" value="1"/>
</dbReference>
<feature type="compositionally biased region" description="Low complexity" evidence="7">
    <location>
        <begin position="253"/>
        <end position="266"/>
    </location>
</feature>
<evidence type="ECO:0000313" key="10">
    <source>
        <dbReference type="EMBL" id="VDN52542.1"/>
    </source>
</evidence>
<dbReference type="CDD" id="cd11763">
    <property type="entry name" value="SH3_SNX9_like"/>
    <property type="match status" value="1"/>
</dbReference>
<accession>A0A0N4ULD0</accession>
<reference evidence="13" key="1">
    <citation type="submission" date="2017-02" db="UniProtKB">
        <authorList>
            <consortium name="WormBaseParasite"/>
        </authorList>
    </citation>
    <scope>IDENTIFICATION</scope>
</reference>
<comment type="subcellular location">
    <subcellularLocation>
        <location evidence="1">Cytoplasmic vesicle membrane</location>
    </subcellularLocation>
</comment>
<keyword evidence="12" id="KW-1185">Reference proteome</keyword>
<dbReference type="Proteomes" id="UP000038040">
    <property type="component" value="Unplaced"/>
</dbReference>
<evidence type="ECO:0000256" key="7">
    <source>
        <dbReference type="SAM" id="MobiDB-lite"/>
    </source>
</evidence>
<dbReference type="Proteomes" id="UP000274756">
    <property type="component" value="Unassembled WGS sequence"/>
</dbReference>
<proteinExistence type="inferred from homology"/>
<dbReference type="GO" id="GO:0035091">
    <property type="term" value="F:phosphatidylinositol binding"/>
    <property type="evidence" value="ECO:0007669"/>
    <property type="project" value="InterPro"/>
</dbReference>
<dbReference type="SUPFAM" id="SSF50044">
    <property type="entry name" value="SH3-domain"/>
    <property type="match status" value="1"/>
</dbReference>
<name>A0A0N4ULD0_DRAME</name>
<dbReference type="Gene3D" id="1.20.1270.60">
    <property type="entry name" value="Arfaptin homology (AH) domain/BAR domain"/>
    <property type="match status" value="1"/>
</dbReference>
<dbReference type="PANTHER" id="PTHR45827">
    <property type="entry name" value="SORTING NEXIN"/>
    <property type="match status" value="1"/>
</dbReference>
<dbReference type="GO" id="GO:0097320">
    <property type="term" value="P:plasma membrane tubulation"/>
    <property type="evidence" value="ECO:0007669"/>
    <property type="project" value="TreeGrafter"/>
</dbReference>
<dbReference type="InterPro" id="IPR001452">
    <property type="entry name" value="SH3_domain"/>
</dbReference>
<evidence type="ECO:0000313" key="11">
    <source>
        <dbReference type="Proteomes" id="UP000038040"/>
    </source>
</evidence>
<evidence type="ECO:0000256" key="5">
    <source>
        <dbReference type="ARBA" id="ARBA00023329"/>
    </source>
</evidence>
<evidence type="ECO:0000259" key="9">
    <source>
        <dbReference type="PROSITE" id="PS50195"/>
    </source>
</evidence>
<dbReference type="WBParaSite" id="DME_0000860001-mRNA-1">
    <property type="protein sequence ID" value="DME_0000860001-mRNA-1"/>
    <property type="gene ID" value="DME_0000860001"/>
</dbReference>
<evidence type="ECO:0000259" key="8">
    <source>
        <dbReference type="PROSITE" id="PS50002"/>
    </source>
</evidence>
<dbReference type="AlphaFoldDB" id="A0A0N4ULD0"/>
<evidence type="ECO:0000256" key="1">
    <source>
        <dbReference type="ARBA" id="ARBA00004156"/>
    </source>
</evidence>
<dbReference type="PROSITE" id="PS50002">
    <property type="entry name" value="SH3"/>
    <property type="match status" value="1"/>
</dbReference>